<dbReference type="EMBL" id="JQ067089">
    <property type="protein sequence ID" value="ALH23654.1"/>
    <property type="molecule type" value="Genomic_DNA"/>
</dbReference>
<keyword evidence="2" id="KW-1185">Reference proteome</keyword>
<name>A0A0S0N015_9CAUD</name>
<reference evidence="1 2" key="1">
    <citation type="journal article" date="2012" name="Appl. Environ. Microbiol.">
        <title>High Diversity and Novel Species of Pseudomonas aeruginosa Bacteriophages.</title>
        <authorList>
            <person name="Sepulveda-Robles O."/>
            <person name="Kameyama L."/>
            <person name="Guarneros G."/>
        </authorList>
    </citation>
    <scope>NUCLEOTIDE SEQUENCE [LARGE SCALE GENOMIC DNA]</scope>
</reference>
<sequence length="75" mass="8391">MTVARRQESDVVGAVLEAAGLEYSVHVGRKHVKVKWELGGRKFSYSCAKTPSDWRALENCRCSVRRILRAEGVSV</sequence>
<protein>
    <submittedName>
        <fullName evidence="1">Uncharacterized protein</fullName>
    </submittedName>
</protein>
<organism evidence="1 2">
    <name type="scientific">Pseudomonas phage PaMx28</name>
    <dbReference type="NCBI Taxonomy" id="1175659"/>
    <lineage>
        <taxon>Viruses</taxon>
        <taxon>Duplodnaviria</taxon>
        <taxon>Heunggongvirae</taxon>
        <taxon>Uroviricota</taxon>
        <taxon>Caudoviricetes</taxon>
        <taxon>Mesyanzhinovviridae</taxon>
        <taxon>Bradleyvirinae</taxon>
        <taxon>Pamexvirus</taxon>
        <taxon>Pamexvirus PaMx28</taxon>
    </lineage>
</organism>
<dbReference type="RefSeq" id="YP_009210666.1">
    <property type="nucleotide sequence ID" value="NC_028931.1"/>
</dbReference>
<dbReference type="OrthoDB" id="22711at10239"/>
<dbReference type="GeneID" id="26637104"/>
<accession>A0A0S0N015</accession>
<proteinExistence type="predicted"/>
<evidence type="ECO:0000313" key="1">
    <source>
        <dbReference type="EMBL" id="ALH23654.1"/>
    </source>
</evidence>
<evidence type="ECO:0000313" key="2">
    <source>
        <dbReference type="Proteomes" id="UP000203193"/>
    </source>
</evidence>
<gene>
    <name evidence="1" type="ORF">PaMx28_54</name>
</gene>
<dbReference type="KEGG" id="vg:26637104"/>
<dbReference type="Proteomes" id="UP000203193">
    <property type="component" value="Segment"/>
</dbReference>